<feature type="transmembrane region" description="Helical" evidence="1">
    <location>
        <begin position="12"/>
        <end position="28"/>
    </location>
</feature>
<dbReference type="AlphaFoldDB" id="A0A6H9XQJ5"/>
<feature type="domain" description="AB hydrolase-1" evidence="2">
    <location>
        <begin position="91"/>
        <end position="309"/>
    </location>
</feature>
<name>A0A6H9XQJ5_9CORY</name>
<reference evidence="3 4" key="1">
    <citation type="submission" date="2018-06" db="EMBL/GenBank/DDBJ databases">
        <authorList>
            <consortium name="Pathogen Informatics"/>
            <person name="Doyle S."/>
        </authorList>
    </citation>
    <scope>NUCLEOTIDE SEQUENCE [LARGE SCALE GENOMIC DNA]</scope>
    <source>
        <strain evidence="3 4">NCTC10254</strain>
    </source>
</reference>
<dbReference type="SUPFAM" id="SSF53474">
    <property type="entry name" value="alpha/beta-Hydrolases"/>
    <property type="match status" value="1"/>
</dbReference>
<evidence type="ECO:0000256" key="1">
    <source>
        <dbReference type="SAM" id="Phobius"/>
    </source>
</evidence>
<keyword evidence="1" id="KW-1133">Transmembrane helix</keyword>
<dbReference type="Gene3D" id="3.40.50.1820">
    <property type="entry name" value="alpha/beta hydrolase"/>
    <property type="match status" value="1"/>
</dbReference>
<gene>
    <name evidence="3" type="primary">ybfK</name>
    <name evidence="3" type="ORF">NCTC10254_01337</name>
</gene>
<dbReference type="InterPro" id="IPR029058">
    <property type="entry name" value="AB_hydrolase_fold"/>
</dbReference>
<dbReference type="PANTHER" id="PTHR43798:SF33">
    <property type="entry name" value="HYDROLASE, PUTATIVE (AFU_ORTHOLOGUE AFUA_2G14860)-RELATED"/>
    <property type="match status" value="1"/>
</dbReference>
<dbReference type="PRINTS" id="PR00111">
    <property type="entry name" value="ABHYDROLASE"/>
</dbReference>
<dbReference type="Proteomes" id="UP000249886">
    <property type="component" value="Unassembled WGS sequence"/>
</dbReference>
<dbReference type="GO" id="GO:0016020">
    <property type="term" value="C:membrane"/>
    <property type="evidence" value="ECO:0007669"/>
    <property type="project" value="TreeGrafter"/>
</dbReference>
<dbReference type="PANTHER" id="PTHR43798">
    <property type="entry name" value="MONOACYLGLYCEROL LIPASE"/>
    <property type="match status" value="1"/>
</dbReference>
<dbReference type="InterPro" id="IPR050266">
    <property type="entry name" value="AB_hydrolase_sf"/>
</dbReference>
<accession>A0A6H9XQJ5</accession>
<dbReference type="RefSeq" id="WP_005525696.1">
    <property type="nucleotide sequence ID" value="NZ_CP050134.2"/>
</dbReference>
<dbReference type="EC" id="3.1.1.1" evidence="3"/>
<dbReference type="EMBL" id="UARK01000008">
    <property type="protein sequence ID" value="SPW28370.1"/>
    <property type="molecule type" value="Genomic_DNA"/>
</dbReference>
<keyword evidence="3" id="KW-0378">Hydrolase</keyword>
<keyword evidence="1" id="KW-0472">Membrane</keyword>
<sequence>MKLADLRGRKRTLVVVSVVMIAFGWFLHPDSDATVGQFRSVAGRKEYVTHYREAMRRFPTPPSVTADVDTDFGAVRVYEWHTPETRDSMPVVLIPGRSSGAPMWADNLAAFSSRHRVIAFDALGDAGLSVQAAPLADMADQAAWIHQVLVRQAPRGAHIVGHSFGGATAAAYARHYPTEVRSLTLLEPVFTFSYPSARLMAWTMVASLPGLPTGWRNHALGRIGGTDYDPTEPMARMIDAGTHHYDAHLPTPSLLSDDDARALTMPCYVAIASTDSLAGGDKAQHRAGELLPHAQVEVWPDTTHSLPMQVAEPLGKKLTDFWETSS</sequence>
<keyword evidence="1" id="KW-0812">Transmembrane</keyword>
<dbReference type="Pfam" id="PF12697">
    <property type="entry name" value="Abhydrolase_6"/>
    <property type="match status" value="1"/>
</dbReference>
<protein>
    <submittedName>
        <fullName evidence="3">Carboxylesterase ybfK</fullName>
        <ecNumber evidence="3">3.1.1.1</ecNumber>
    </submittedName>
</protein>
<proteinExistence type="predicted"/>
<evidence type="ECO:0000259" key="2">
    <source>
        <dbReference type="Pfam" id="PF12697"/>
    </source>
</evidence>
<comment type="caution">
    <text evidence="3">The sequence shown here is derived from an EMBL/GenBank/DDBJ whole genome shotgun (WGS) entry which is preliminary data.</text>
</comment>
<evidence type="ECO:0000313" key="3">
    <source>
        <dbReference type="EMBL" id="SPW28370.1"/>
    </source>
</evidence>
<dbReference type="GeneID" id="84573852"/>
<organism evidence="3 4">
    <name type="scientific">Corynebacterium matruchotii</name>
    <dbReference type="NCBI Taxonomy" id="43768"/>
    <lineage>
        <taxon>Bacteria</taxon>
        <taxon>Bacillati</taxon>
        <taxon>Actinomycetota</taxon>
        <taxon>Actinomycetes</taxon>
        <taxon>Mycobacteriales</taxon>
        <taxon>Corynebacteriaceae</taxon>
        <taxon>Corynebacterium</taxon>
    </lineage>
</organism>
<evidence type="ECO:0000313" key="4">
    <source>
        <dbReference type="Proteomes" id="UP000249886"/>
    </source>
</evidence>
<dbReference type="InterPro" id="IPR000073">
    <property type="entry name" value="AB_hydrolase_1"/>
</dbReference>
<dbReference type="GO" id="GO:0106435">
    <property type="term" value="F:carboxylesterase activity"/>
    <property type="evidence" value="ECO:0007669"/>
    <property type="project" value="UniProtKB-EC"/>
</dbReference>